<dbReference type="RefSeq" id="WP_135965653.1">
    <property type="nucleotide sequence ID" value="NZ_SRXT01000009.1"/>
</dbReference>
<organism evidence="2 3">
    <name type="scientific">Sphingomonas gei</name>
    <dbReference type="NCBI Taxonomy" id="1395960"/>
    <lineage>
        <taxon>Bacteria</taxon>
        <taxon>Pseudomonadati</taxon>
        <taxon>Pseudomonadota</taxon>
        <taxon>Alphaproteobacteria</taxon>
        <taxon>Sphingomonadales</taxon>
        <taxon>Sphingomonadaceae</taxon>
        <taxon>Sphingomonas</taxon>
    </lineage>
</organism>
<evidence type="ECO:0000313" key="2">
    <source>
        <dbReference type="EMBL" id="TGX49159.1"/>
    </source>
</evidence>
<evidence type="ECO:0000256" key="1">
    <source>
        <dbReference type="SAM" id="Phobius"/>
    </source>
</evidence>
<sequence>MSKLDHTMYAFTQDNPGGPVLQYVDDEPAPIELSTDAAGRPTRAGLIGYAIAYAIAFGAVAYFLLT</sequence>
<keyword evidence="1" id="KW-1133">Transmembrane helix</keyword>
<evidence type="ECO:0000313" key="3">
    <source>
        <dbReference type="Proteomes" id="UP000306147"/>
    </source>
</evidence>
<dbReference type="Proteomes" id="UP000306147">
    <property type="component" value="Unassembled WGS sequence"/>
</dbReference>
<dbReference type="EMBL" id="SRXT01000009">
    <property type="protein sequence ID" value="TGX49159.1"/>
    <property type="molecule type" value="Genomic_DNA"/>
</dbReference>
<protein>
    <submittedName>
        <fullName evidence="2">Uncharacterized protein</fullName>
    </submittedName>
</protein>
<feature type="transmembrane region" description="Helical" evidence="1">
    <location>
        <begin position="46"/>
        <end position="65"/>
    </location>
</feature>
<dbReference type="OrthoDB" id="7583428at2"/>
<comment type="caution">
    <text evidence="2">The sequence shown here is derived from an EMBL/GenBank/DDBJ whole genome shotgun (WGS) entry which is preliminary data.</text>
</comment>
<gene>
    <name evidence="2" type="ORF">E5A73_20195</name>
</gene>
<keyword evidence="1" id="KW-0472">Membrane</keyword>
<dbReference type="AlphaFoldDB" id="A0A4S1WZW8"/>
<proteinExistence type="predicted"/>
<reference evidence="2 3" key="1">
    <citation type="submission" date="2019-04" db="EMBL/GenBank/DDBJ databases">
        <title>Sphingomonas psychrotolerans sp. nov., isolated from soil in the Tianshan Mountains, Xinjiang, China.</title>
        <authorList>
            <person name="Luo Y."/>
            <person name="Sheng H."/>
        </authorList>
    </citation>
    <scope>NUCLEOTIDE SEQUENCE [LARGE SCALE GENOMIC DNA]</scope>
    <source>
        <strain evidence="2 3">ZFGT-11</strain>
    </source>
</reference>
<keyword evidence="1" id="KW-0812">Transmembrane</keyword>
<name>A0A4S1WZW8_9SPHN</name>
<keyword evidence="3" id="KW-1185">Reference proteome</keyword>
<accession>A0A4S1WZW8</accession>